<dbReference type="Pfam" id="PF08541">
    <property type="entry name" value="ACP_syn_III_C"/>
    <property type="match status" value="1"/>
</dbReference>
<dbReference type="Proteomes" id="UP001432222">
    <property type="component" value="Chromosome"/>
</dbReference>
<dbReference type="CDD" id="cd00827">
    <property type="entry name" value="init_cond_enzymes"/>
    <property type="match status" value="1"/>
</dbReference>
<evidence type="ECO:0000259" key="3">
    <source>
        <dbReference type="Pfam" id="PF08541"/>
    </source>
</evidence>
<dbReference type="PANTHER" id="PTHR34069">
    <property type="entry name" value="3-OXOACYL-[ACYL-CARRIER-PROTEIN] SYNTHASE 3"/>
    <property type="match status" value="1"/>
</dbReference>
<keyword evidence="5" id="KW-1185">Reference proteome</keyword>
<accession>A0ABZ1UCP6</accession>
<organism evidence="4 5">
    <name type="scientific">Kitasatospora purpeofusca</name>
    <dbReference type="NCBI Taxonomy" id="67352"/>
    <lineage>
        <taxon>Bacteria</taxon>
        <taxon>Bacillati</taxon>
        <taxon>Actinomycetota</taxon>
        <taxon>Actinomycetes</taxon>
        <taxon>Kitasatosporales</taxon>
        <taxon>Streptomycetaceae</taxon>
        <taxon>Kitasatospora</taxon>
    </lineage>
</organism>
<dbReference type="InterPro" id="IPR016039">
    <property type="entry name" value="Thiolase-like"/>
</dbReference>
<evidence type="ECO:0000313" key="4">
    <source>
        <dbReference type="EMBL" id="WUQ88110.1"/>
    </source>
</evidence>
<dbReference type="RefSeq" id="WP_328958661.1">
    <property type="nucleotide sequence ID" value="NZ_CP108110.1"/>
</dbReference>
<dbReference type="PANTHER" id="PTHR34069:SF2">
    <property type="entry name" value="BETA-KETOACYL-[ACYL-CARRIER-PROTEIN] SYNTHASE III"/>
    <property type="match status" value="1"/>
</dbReference>
<dbReference type="SUPFAM" id="SSF53901">
    <property type="entry name" value="Thiolase-like"/>
    <property type="match status" value="1"/>
</dbReference>
<sequence>MRTENLYIAGLAAHVPRRWPITEAVAAGRAGAAEALAAGWTGIAIADDTPAPELAAEAGRSALKRSGLAAEDVCLVLHGGTYHQGPEGWYAVNYVQDQVVGTSAPAIGLDQGCTAMLDGARLAHGYLTHAPEGSAVLVTAADNFGTPAGDRFTYANGWAAGRGSILGDAGCAVLLSATPGPLRIRSLVHSSLSAWERLYRGDEQMFPPAATGGTRMPLGRRMADYADSFPDRDLRQSMARQLMETRTALARRAIEEAGLTPADITRVTHVFTGHPRYLEGLLRPLGIDPARGMLDLGRSLGHVAACDQFLSLDHLVETGEIGPGDHVLLTGNGAGISLASAVVEVLERPGW</sequence>
<keyword evidence="2" id="KW-0012">Acyltransferase</keyword>
<proteinExistence type="predicted"/>
<name>A0ABZ1UCP6_9ACTN</name>
<dbReference type="Gene3D" id="3.40.47.10">
    <property type="match status" value="2"/>
</dbReference>
<evidence type="ECO:0000313" key="5">
    <source>
        <dbReference type="Proteomes" id="UP001432222"/>
    </source>
</evidence>
<keyword evidence="1" id="KW-0808">Transferase</keyword>
<dbReference type="EMBL" id="CP108110">
    <property type="protein sequence ID" value="WUQ88110.1"/>
    <property type="molecule type" value="Genomic_DNA"/>
</dbReference>
<dbReference type="InterPro" id="IPR013747">
    <property type="entry name" value="ACP_syn_III_C"/>
</dbReference>
<feature type="domain" description="Beta-ketoacyl-[acyl-carrier-protein] synthase III C-terminal" evidence="3">
    <location>
        <begin position="255"/>
        <end position="344"/>
    </location>
</feature>
<evidence type="ECO:0000256" key="1">
    <source>
        <dbReference type="ARBA" id="ARBA00022679"/>
    </source>
</evidence>
<evidence type="ECO:0000256" key="2">
    <source>
        <dbReference type="ARBA" id="ARBA00023315"/>
    </source>
</evidence>
<protein>
    <submittedName>
        <fullName evidence="4">Ketoacyl-ACP synthase III family protein</fullName>
    </submittedName>
</protein>
<gene>
    <name evidence="4" type="ORF">OHA16_37060</name>
</gene>
<reference evidence="4" key="1">
    <citation type="submission" date="2022-10" db="EMBL/GenBank/DDBJ databases">
        <title>The complete genomes of actinobacterial strains from the NBC collection.</title>
        <authorList>
            <person name="Joergensen T.S."/>
            <person name="Alvarez Arevalo M."/>
            <person name="Sterndorff E.B."/>
            <person name="Faurdal D."/>
            <person name="Vuksanovic O."/>
            <person name="Mourched A.-S."/>
            <person name="Charusanti P."/>
            <person name="Shaw S."/>
            <person name="Blin K."/>
            <person name="Weber T."/>
        </authorList>
    </citation>
    <scope>NUCLEOTIDE SEQUENCE</scope>
    <source>
        <strain evidence="4">NBC_00222</strain>
    </source>
</reference>